<feature type="compositionally biased region" description="Basic and acidic residues" evidence="1">
    <location>
        <begin position="313"/>
        <end position="333"/>
    </location>
</feature>
<dbReference type="OrthoDB" id="289228at2759"/>
<reference evidence="2 3" key="1">
    <citation type="journal article" date="2017" name="PLoS Biol.">
        <title>The sea cucumber genome provides insights into morphological evolution and visceral regeneration.</title>
        <authorList>
            <person name="Zhang X."/>
            <person name="Sun L."/>
            <person name="Yuan J."/>
            <person name="Sun Y."/>
            <person name="Gao Y."/>
            <person name="Zhang L."/>
            <person name="Li S."/>
            <person name="Dai H."/>
            <person name="Hamel J.F."/>
            <person name="Liu C."/>
            <person name="Yu Y."/>
            <person name="Liu S."/>
            <person name="Lin W."/>
            <person name="Guo K."/>
            <person name="Jin S."/>
            <person name="Xu P."/>
            <person name="Storey K.B."/>
            <person name="Huan P."/>
            <person name="Zhang T."/>
            <person name="Zhou Y."/>
            <person name="Zhang J."/>
            <person name="Lin C."/>
            <person name="Li X."/>
            <person name="Xing L."/>
            <person name="Huo D."/>
            <person name="Sun M."/>
            <person name="Wang L."/>
            <person name="Mercier A."/>
            <person name="Li F."/>
            <person name="Yang H."/>
            <person name="Xiang J."/>
        </authorList>
    </citation>
    <scope>NUCLEOTIDE SEQUENCE [LARGE SCALE GENOMIC DNA]</scope>
    <source>
        <strain evidence="2">Shaxun</strain>
        <tissue evidence="2">Muscle</tissue>
    </source>
</reference>
<dbReference type="AlphaFoldDB" id="A0A2G8L0J9"/>
<evidence type="ECO:0000256" key="1">
    <source>
        <dbReference type="SAM" id="MobiDB-lite"/>
    </source>
</evidence>
<evidence type="ECO:0000313" key="3">
    <source>
        <dbReference type="Proteomes" id="UP000230750"/>
    </source>
</evidence>
<accession>A0A2G8L0J9</accession>
<dbReference type="EMBL" id="MRZV01000273">
    <property type="protein sequence ID" value="PIK53796.1"/>
    <property type="molecule type" value="Genomic_DNA"/>
</dbReference>
<proteinExistence type="predicted"/>
<dbReference type="Proteomes" id="UP000230750">
    <property type="component" value="Unassembled WGS sequence"/>
</dbReference>
<sequence>MQSNVYKLISHWIFAILHTRCITDDDTSSNAIDKNKFINSFPSEVKGFAECFINQVTSQTNVPQVLACRQAFQRIANLSTSSAQATFYLSLCKSHDETLREDDCFDLFRAAYYFYCQTSSVKIETSKSADEESLKCLVATISLQKECDKCVTWIDQNCPEIFSGLHLWLLGVTTSSLPKSETILSESIPSSCILNGVLWWLLSASLPSDFSQPSKPSGPSTEGWNNPWGGQNSFFIQISPFYKIVEEGEKMVLFNEKSRNIPKGLFIGRDRSKYSLKITEGFQSVEHGGQSANLLDVEVWGCGGGGAKVQQMEQKKREKRDTEKNAKVKLPGEWDQNPDRLLLEWGGVRPSYGDQFKADFGPDARS</sequence>
<name>A0A2G8L0J9_STIJA</name>
<feature type="region of interest" description="Disordered" evidence="1">
    <location>
        <begin position="310"/>
        <end position="333"/>
    </location>
</feature>
<protein>
    <recommendedName>
        <fullName evidence="4">TLDc domain-containing protein</fullName>
    </recommendedName>
</protein>
<comment type="caution">
    <text evidence="2">The sequence shown here is derived from an EMBL/GenBank/DDBJ whole genome shotgun (WGS) entry which is preliminary data.</text>
</comment>
<evidence type="ECO:0000313" key="2">
    <source>
        <dbReference type="EMBL" id="PIK53796.1"/>
    </source>
</evidence>
<organism evidence="2 3">
    <name type="scientific">Stichopus japonicus</name>
    <name type="common">Sea cucumber</name>
    <dbReference type="NCBI Taxonomy" id="307972"/>
    <lineage>
        <taxon>Eukaryota</taxon>
        <taxon>Metazoa</taxon>
        <taxon>Echinodermata</taxon>
        <taxon>Eleutherozoa</taxon>
        <taxon>Echinozoa</taxon>
        <taxon>Holothuroidea</taxon>
        <taxon>Aspidochirotacea</taxon>
        <taxon>Aspidochirotida</taxon>
        <taxon>Stichopodidae</taxon>
        <taxon>Apostichopus</taxon>
    </lineage>
</organism>
<evidence type="ECO:0008006" key="4">
    <source>
        <dbReference type="Google" id="ProtNLM"/>
    </source>
</evidence>
<keyword evidence="3" id="KW-1185">Reference proteome</keyword>
<gene>
    <name evidence="2" type="ORF">BSL78_09290</name>
</gene>